<gene>
    <name evidence="3" type="ORF">BBO_00659</name>
</gene>
<name>A0A162K3H0_9HYPO</name>
<feature type="domain" description="Nephrocystin 3-like N-terminal" evidence="2">
    <location>
        <begin position="75"/>
        <end position="243"/>
    </location>
</feature>
<dbReference type="AlphaFoldDB" id="A0A162K3H0"/>
<comment type="caution">
    <text evidence="3">The sequence shown here is derived from an EMBL/GenBank/DDBJ whole genome shotgun (WGS) entry which is preliminary data.</text>
</comment>
<accession>A0A162K3H0</accession>
<dbReference type="SMART" id="SM00248">
    <property type="entry name" value="ANK"/>
    <property type="match status" value="3"/>
</dbReference>
<dbReference type="InterPro" id="IPR056884">
    <property type="entry name" value="NPHP3-like_N"/>
</dbReference>
<dbReference type="OrthoDB" id="416222at2759"/>
<organism evidence="3 4">
    <name type="scientific">Beauveria brongniartii RCEF 3172</name>
    <dbReference type="NCBI Taxonomy" id="1081107"/>
    <lineage>
        <taxon>Eukaryota</taxon>
        <taxon>Fungi</taxon>
        <taxon>Dikarya</taxon>
        <taxon>Ascomycota</taxon>
        <taxon>Pezizomycotina</taxon>
        <taxon>Sordariomycetes</taxon>
        <taxon>Hypocreomycetidae</taxon>
        <taxon>Hypocreales</taxon>
        <taxon>Cordycipitaceae</taxon>
        <taxon>Beauveria</taxon>
        <taxon>Beauveria brongniartii</taxon>
    </lineage>
</organism>
<dbReference type="Proteomes" id="UP000076863">
    <property type="component" value="Unassembled WGS sequence"/>
</dbReference>
<reference evidence="3 4" key="1">
    <citation type="journal article" date="2016" name="Genome Biol. Evol.">
        <title>Divergent and convergent evolution of fungal pathogenicity.</title>
        <authorList>
            <person name="Shang Y."/>
            <person name="Xiao G."/>
            <person name="Zheng P."/>
            <person name="Cen K."/>
            <person name="Zhan S."/>
            <person name="Wang C."/>
        </authorList>
    </citation>
    <scope>NUCLEOTIDE SEQUENCE [LARGE SCALE GENOMIC DNA]</scope>
    <source>
        <strain evidence="3 4">RCEF 3172</strain>
    </source>
</reference>
<dbReference type="Gene3D" id="1.25.40.20">
    <property type="entry name" value="Ankyrin repeat-containing domain"/>
    <property type="match status" value="1"/>
</dbReference>
<dbReference type="InterPro" id="IPR036770">
    <property type="entry name" value="Ankyrin_rpt-contain_sf"/>
</dbReference>
<dbReference type="Pfam" id="PF24883">
    <property type="entry name" value="NPHP3_N"/>
    <property type="match status" value="1"/>
</dbReference>
<keyword evidence="4" id="KW-1185">Reference proteome</keyword>
<dbReference type="PANTHER" id="PTHR10039">
    <property type="entry name" value="AMELOGENIN"/>
    <property type="match status" value="1"/>
</dbReference>
<proteinExistence type="predicted"/>
<dbReference type="EMBL" id="AZHA01000001">
    <property type="protein sequence ID" value="OAA52818.1"/>
    <property type="molecule type" value="Genomic_DNA"/>
</dbReference>
<evidence type="ECO:0000256" key="1">
    <source>
        <dbReference type="ARBA" id="ARBA00022737"/>
    </source>
</evidence>
<dbReference type="InterPro" id="IPR027417">
    <property type="entry name" value="P-loop_NTPase"/>
</dbReference>
<dbReference type="PANTHER" id="PTHR10039:SF5">
    <property type="entry name" value="NACHT DOMAIN-CONTAINING PROTEIN"/>
    <property type="match status" value="1"/>
</dbReference>
<evidence type="ECO:0000313" key="4">
    <source>
        <dbReference type="Proteomes" id="UP000076863"/>
    </source>
</evidence>
<evidence type="ECO:0000313" key="3">
    <source>
        <dbReference type="EMBL" id="OAA52818.1"/>
    </source>
</evidence>
<dbReference type="SUPFAM" id="SSF48403">
    <property type="entry name" value="Ankyrin repeat"/>
    <property type="match status" value="1"/>
</dbReference>
<sequence>MASTTVLGNTGINGAVITGSSLTLNFAARGKHFAQAEGIKKTDELRHEDDLRTCISYLDSPATRKKFIDVVRFDSASWLFQQELFKRWIHDSPPTLLTIRGKAFTGKSAMMKKAVDWSTENTSAITLYHFFDDSASGAVTSLLRQLLGQLLAQVPRRPREDVRRWSQDIQSERFEELCSHNRLREKIKDVILDNKRRLREDDTVIRIFVDGIDEHLDDDCAYDVEENSKPLWILEFLWDLLSSLQSAGVDIAVCVSRRHLPFYHGQEPPDEKLELEEYTKAEISRFLKGKLKCVGNAEREDIMLRLLKRTGSNNFYWADYAGRRIKDRSASFTENHVVELISTVITNHKSLYEHVLSAHGSKDSRDQLLRLLRLRLGTFRPLKVDEFRHAIAFAEVEDFDKHESLLEWEEVDPRRSASEFSVFIHQASGGLLSTRPFVTSAASGTFDSRAARESVEEEEQEEQEIWVMFTQHAVEHYLRGDNGPRELRIDETTTLQHSCDLLLYHIGRSVLDFCSLRGDDDAEILEYVLEYWLQHVRRLGELPDTMRIPDFLDDDCDNAKSQRFVQGHIKALANGEYTEPLCISDYIREDSESGELDTDGVSMLLLLSAMGCKSLLQRHLRRCNVCSSILTWAATDATSMDIFQDCLRSATMGQHNSTAIYLLDLAPPRDLDVLCQDMTPLYRACYYCSISFTDKTHQLSLVRHLLHLGADPAAWSPQEYEYPINIAIAHNSPPLMQELLRGGGGNNNSSSNDRSQHAKVAAVLRAQGETSGWTPLHFAVKSPRSSDMEKLAVVKALVKLAPPGQGFLDMRDLEGKTPRDLARELRSRHGNNVLDVLDAFAKADAQRNSLGGIAGAAAVGRRKLEVGVHEVRAGSPGRRLD</sequence>
<protein>
    <submittedName>
        <fullName evidence="3">Ankyrin repeat-containing domain protein</fullName>
    </submittedName>
</protein>
<dbReference type="Gene3D" id="3.40.50.300">
    <property type="entry name" value="P-loop containing nucleotide triphosphate hydrolases"/>
    <property type="match status" value="1"/>
</dbReference>
<dbReference type="InterPro" id="IPR002110">
    <property type="entry name" value="Ankyrin_rpt"/>
</dbReference>
<evidence type="ECO:0000259" key="2">
    <source>
        <dbReference type="Pfam" id="PF24883"/>
    </source>
</evidence>
<keyword evidence="1" id="KW-0677">Repeat</keyword>